<dbReference type="Proteomes" id="UP000535937">
    <property type="component" value="Unassembled WGS sequence"/>
</dbReference>
<dbReference type="RefSeq" id="WP_221191766.1">
    <property type="nucleotide sequence ID" value="NZ_JACHWZ010000002.1"/>
</dbReference>
<name>A0A7W4W8Y2_9GAMM</name>
<reference evidence="1 2" key="1">
    <citation type="submission" date="2020-08" db="EMBL/GenBank/DDBJ databases">
        <title>Genomic Encyclopedia of Type Strains, Phase III (KMG-III): the genomes of soil and plant-associated and newly described type strains.</title>
        <authorList>
            <person name="Whitman W."/>
        </authorList>
    </citation>
    <scope>NUCLEOTIDE SEQUENCE [LARGE SCALE GENOMIC DNA]</scope>
    <source>
        <strain evidence="1 2">CECT 8799</strain>
    </source>
</reference>
<proteinExistence type="predicted"/>
<sequence>MHGDEKYINHLPYRCSGLKRNSILHETSLNSYCDLDIIPVIGTSLGMRLGSCPLGPAGFRQRGTA</sequence>
<evidence type="ECO:0000313" key="2">
    <source>
        <dbReference type="Proteomes" id="UP000535937"/>
    </source>
</evidence>
<dbReference type="AlphaFoldDB" id="A0A7W4W8Y2"/>
<dbReference type="EMBL" id="JACHWZ010000002">
    <property type="protein sequence ID" value="MBB3059885.1"/>
    <property type="molecule type" value="Genomic_DNA"/>
</dbReference>
<organism evidence="1 2">
    <name type="scientific">Microbulbifer rhizosphaerae</name>
    <dbReference type="NCBI Taxonomy" id="1562603"/>
    <lineage>
        <taxon>Bacteria</taxon>
        <taxon>Pseudomonadati</taxon>
        <taxon>Pseudomonadota</taxon>
        <taxon>Gammaproteobacteria</taxon>
        <taxon>Cellvibrionales</taxon>
        <taxon>Microbulbiferaceae</taxon>
        <taxon>Microbulbifer</taxon>
    </lineage>
</organism>
<accession>A0A7W4W8Y2</accession>
<comment type="caution">
    <text evidence="1">The sequence shown here is derived from an EMBL/GenBank/DDBJ whole genome shotgun (WGS) entry which is preliminary data.</text>
</comment>
<evidence type="ECO:0000313" key="1">
    <source>
        <dbReference type="EMBL" id="MBB3059885.1"/>
    </source>
</evidence>
<gene>
    <name evidence="1" type="ORF">FHS09_000693</name>
</gene>
<keyword evidence="2" id="KW-1185">Reference proteome</keyword>
<protein>
    <submittedName>
        <fullName evidence="1">Uncharacterized protein</fullName>
    </submittedName>
</protein>